<dbReference type="PROSITE" id="PS00523">
    <property type="entry name" value="SULFATASE_1"/>
    <property type="match status" value="1"/>
</dbReference>
<dbReference type="InterPro" id="IPR017850">
    <property type="entry name" value="Alkaline_phosphatase_core_sf"/>
</dbReference>
<dbReference type="Pfam" id="PF00884">
    <property type="entry name" value="Sulfatase"/>
    <property type="match status" value="1"/>
</dbReference>
<name>A0ABW5DYB4_9BACT</name>
<dbReference type="CDD" id="cd16143">
    <property type="entry name" value="ARS_like"/>
    <property type="match status" value="1"/>
</dbReference>
<dbReference type="EMBL" id="JBHUJC010000003">
    <property type="protein sequence ID" value="MFD2275307.1"/>
    <property type="molecule type" value="Genomic_DNA"/>
</dbReference>
<evidence type="ECO:0000259" key="8">
    <source>
        <dbReference type="Pfam" id="PF00884"/>
    </source>
</evidence>
<evidence type="ECO:0000256" key="4">
    <source>
        <dbReference type="ARBA" id="ARBA00022729"/>
    </source>
</evidence>
<gene>
    <name evidence="9" type="ORF">ACFSQZ_02395</name>
</gene>
<dbReference type="InterPro" id="IPR024607">
    <property type="entry name" value="Sulfatase_CS"/>
</dbReference>
<dbReference type="Gene3D" id="3.40.720.10">
    <property type="entry name" value="Alkaline Phosphatase, subunit A"/>
    <property type="match status" value="1"/>
</dbReference>
<proteinExistence type="inferred from homology"/>
<keyword evidence="6" id="KW-0106">Calcium</keyword>
<dbReference type="SUPFAM" id="SSF53649">
    <property type="entry name" value="Alkaline phosphatase-like"/>
    <property type="match status" value="1"/>
</dbReference>
<evidence type="ECO:0000256" key="2">
    <source>
        <dbReference type="ARBA" id="ARBA00008779"/>
    </source>
</evidence>
<evidence type="ECO:0000313" key="10">
    <source>
        <dbReference type="Proteomes" id="UP001597297"/>
    </source>
</evidence>
<evidence type="ECO:0000256" key="5">
    <source>
        <dbReference type="ARBA" id="ARBA00022801"/>
    </source>
</evidence>
<organism evidence="9 10">
    <name type="scientific">Rubritalea spongiae</name>
    <dbReference type="NCBI Taxonomy" id="430797"/>
    <lineage>
        <taxon>Bacteria</taxon>
        <taxon>Pseudomonadati</taxon>
        <taxon>Verrucomicrobiota</taxon>
        <taxon>Verrucomicrobiia</taxon>
        <taxon>Verrucomicrobiales</taxon>
        <taxon>Rubritaleaceae</taxon>
        <taxon>Rubritalea</taxon>
    </lineage>
</organism>
<feature type="domain" description="Sulfatase N-terminal" evidence="8">
    <location>
        <begin position="27"/>
        <end position="388"/>
    </location>
</feature>
<sequence>MKMTTSLLGFSLVSMLAQPCLAQNDKPNIIIIYADDLGYGDIGCYGADPNIIQTPRIDSLATDGRKFTDGHSPSAVCTPSRYSFLTGIYPFRDNIYTPIFLRNRLIIPEDTTTLADVFQQDGYSTGIIGKWHLGFQNSNPVDWNAELKPGPLELGFDYYYGVPVVNSNPPFVYVENHHVVGHVYDPNSPDYDPFDYSQGAGSQGYTQHPIHEKNKVDDIGGAQAAHALYRDYEVGLHLADKTIEWIDQNKDDPFFLILSTTHIHHPFTPAPQFQGTSGAGLYGDFLHELDHIVGMILDKLEAEGLDDNTIVIFTADNGGMGNETARTDAFANGHSINGDLLGFKSDGWEGGHRVPFIVKWPNKVPAGTVSDQLISAVDFIPTLAALSDIDVSGIEIIDGVDMSEAFTGNPTSQIRDHLIATPLRSNLLTIRQGDWAYLSGQGSGGWNGGVTSHTMSGPRSTNFTGDINSDIINGSVSASAPPAQLYDLSNDLSQTTNLYNSESAKVSELSSLLESIVNLEHLRAEIQWSVSPISTSELDVNNAGDTVIAINNSSNSFAAMNPTILVNDVEFTSSGDDLSSDFSGDGWTPSDVDANYDLLLSSVDFKNSGTDFENVITFENLKVGRPYLVQVWYAASAQPRTMTLDSFDSDGSGNPVLNGLTYATGTFIARYNTQSIAMAASSSGPRLTAYQLRDLGAIYDTWIANQPIPTTTDKDADEDQDNIPNVMEFVLNGDPNSHDTIILPQVTLESDGSRTYHFVRRIDSTLATSQVIEYSSDLESWSELAESEIPNDISVNPVSNNPELEEVSVNLHNLELEGKVFLRLRVN</sequence>
<comment type="similarity">
    <text evidence="2">Belongs to the sulfatase family.</text>
</comment>
<keyword evidence="10" id="KW-1185">Reference proteome</keyword>
<protein>
    <submittedName>
        <fullName evidence="9">Arylsulfatase</fullName>
    </submittedName>
</protein>
<dbReference type="RefSeq" id="WP_377095065.1">
    <property type="nucleotide sequence ID" value="NZ_JBHSJM010000001.1"/>
</dbReference>
<dbReference type="Proteomes" id="UP001597297">
    <property type="component" value="Unassembled WGS sequence"/>
</dbReference>
<dbReference type="PROSITE" id="PS00149">
    <property type="entry name" value="SULFATASE_2"/>
    <property type="match status" value="1"/>
</dbReference>
<comment type="caution">
    <text evidence="9">The sequence shown here is derived from an EMBL/GenBank/DDBJ whole genome shotgun (WGS) entry which is preliminary data.</text>
</comment>
<dbReference type="PANTHER" id="PTHR42693">
    <property type="entry name" value="ARYLSULFATASE FAMILY MEMBER"/>
    <property type="match status" value="1"/>
</dbReference>
<feature type="signal peptide" evidence="7">
    <location>
        <begin position="1"/>
        <end position="22"/>
    </location>
</feature>
<evidence type="ECO:0000256" key="6">
    <source>
        <dbReference type="ARBA" id="ARBA00022837"/>
    </source>
</evidence>
<dbReference type="PANTHER" id="PTHR42693:SF42">
    <property type="entry name" value="ARYLSULFATASE G"/>
    <property type="match status" value="1"/>
</dbReference>
<dbReference type="InterPro" id="IPR050738">
    <property type="entry name" value="Sulfatase"/>
</dbReference>
<evidence type="ECO:0000256" key="3">
    <source>
        <dbReference type="ARBA" id="ARBA00022723"/>
    </source>
</evidence>
<evidence type="ECO:0000313" key="9">
    <source>
        <dbReference type="EMBL" id="MFD2275307.1"/>
    </source>
</evidence>
<evidence type="ECO:0000256" key="1">
    <source>
        <dbReference type="ARBA" id="ARBA00001913"/>
    </source>
</evidence>
<feature type="chain" id="PRO_5047305785" evidence="7">
    <location>
        <begin position="23"/>
        <end position="827"/>
    </location>
</feature>
<keyword evidence="5" id="KW-0378">Hydrolase</keyword>
<accession>A0ABW5DYB4</accession>
<evidence type="ECO:0000256" key="7">
    <source>
        <dbReference type="SAM" id="SignalP"/>
    </source>
</evidence>
<reference evidence="10" key="1">
    <citation type="journal article" date="2019" name="Int. J. Syst. Evol. Microbiol.">
        <title>The Global Catalogue of Microorganisms (GCM) 10K type strain sequencing project: providing services to taxonomists for standard genome sequencing and annotation.</title>
        <authorList>
            <consortium name="The Broad Institute Genomics Platform"/>
            <consortium name="The Broad Institute Genome Sequencing Center for Infectious Disease"/>
            <person name="Wu L."/>
            <person name="Ma J."/>
        </authorList>
    </citation>
    <scope>NUCLEOTIDE SEQUENCE [LARGE SCALE GENOMIC DNA]</scope>
    <source>
        <strain evidence="10">JCM 16545</strain>
    </source>
</reference>
<comment type="cofactor">
    <cofactor evidence="1">
        <name>Ca(2+)</name>
        <dbReference type="ChEBI" id="CHEBI:29108"/>
    </cofactor>
</comment>
<dbReference type="Gene3D" id="3.30.1120.10">
    <property type="match status" value="1"/>
</dbReference>
<keyword evidence="4 7" id="KW-0732">Signal</keyword>
<keyword evidence="3" id="KW-0479">Metal-binding</keyword>
<dbReference type="InterPro" id="IPR000917">
    <property type="entry name" value="Sulfatase_N"/>
</dbReference>